<feature type="domain" description="Methyl-accepting transducer" evidence="10">
    <location>
        <begin position="384"/>
        <end position="641"/>
    </location>
</feature>
<dbReference type="RefSeq" id="WP_343185912.1">
    <property type="nucleotide sequence ID" value="NZ_JBCITM010000007.1"/>
</dbReference>
<reference evidence="11 12" key="1">
    <citation type="submission" date="2024-04" db="EMBL/GenBank/DDBJ databases">
        <title>Genome sequencing and metabolic network reconstruction of aminoacids and betaine degradation by Anoxynatronum sibiricum.</title>
        <authorList>
            <person name="Detkova E.N."/>
            <person name="Boltjanskaja Y.V."/>
            <person name="Mardanov A.V."/>
            <person name="Kevbrin V."/>
        </authorList>
    </citation>
    <scope>NUCLEOTIDE SEQUENCE [LARGE SCALE GENOMIC DNA]</scope>
    <source>
        <strain evidence="11 12">Z-7981</strain>
    </source>
</reference>
<comment type="caution">
    <text evidence="11">The sequence shown here is derived from an EMBL/GenBank/DDBJ whole genome shotgun (WGS) entry which is preliminary data.</text>
</comment>
<evidence type="ECO:0000256" key="3">
    <source>
        <dbReference type="ARBA" id="ARBA00022500"/>
    </source>
</evidence>
<keyword evidence="6 9" id="KW-0472">Membrane</keyword>
<dbReference type="Pfam" id="PF00015">
    <property type="entry name" value="MCPsignal"/>
    <property type="match status" value="1"/>
</dbReference>
<evidence type="ECO:0000256" key="9">
    <source>
        <dbReference type="SAM" id="Phobius"/>
    </source>
</evidence>
<evidence type="ECO:0000313" key="12">
    <source>
        <dbReference type="Proteomes" id="UP001407405"/>
    </source>
</evidence>
<dbReference type="Gene3D" id="1.10.287.950">
    <property type="entry name" value="Methyl-accepting chemotaxis protein"/>
    <property type="match status" value="1"/>
</dbReference>
<name>A0ABU9VTU5_9CLOT</name>
<dbReference type="EMBL" id="JBCITM010000007">
    <property type="protein sequence ID" value="MEN1760593.1"/>
    <property type="molecule type" value="Genomic_DNA"/>
</dbReference>
<dbReference type="Pfam" id="PF02743">
    <property type="entry name" value="dCache_1"/>
    <property type="match status" value="1"/>
</dbReference>
<organism evidence="11 12">
    <name type="scientific">Anoxynatronum sibiricum</name>
    <dbReference type="NCBI Taxonomy" id="210623"/>
    <lineage>
        <taxon>Bacteria</taxon>
        <taxon>Bacillati</taxon>
        <taxon>Bacillota</taxon>
        <taxon>Clostridia</taxon>
        <taxon>Eubacteriales</taxon>
        <taxon>Clostridiaceae</taxon>
        <taxon>Anoxynatronum</taxon>
    </lineage>
</organism>
<dbReference type="PROSITE" id="PS50111">
    <property type="entry name" value="CHEMOTAXIS_TRANSDUC_2"/>
    <property type="match status" value="1"/>
</dbReference>
<evidence type="ECO:0000256" key="4">
    <source>
        <dbReference type="ARBA" id="ARBA00022692"/>
    </source>
</evidence>
<evidence type="ECO:0000256" key="5">
    <source>
        <dbReference type="ARBA" id="ARBA00022989"/>
    </source>
</evidence>
<evidence type="ECO:0000256" key="1">
    <source>
        <dbReference type="ARBA" id="ARBA00004651"/>
    </source>
</evidence>
<dbReference type="InterPro" id="IPR004089">
    <property type="entry name" value="MCPsignal_dom"/>
</dbReference>
<dbReference type="PANTHER" id="PTHR32089:SF112">
    <property type="entry name" value="LYSOZYME-LIKE PROTEIN-RELATED"/>
    <property type="match status" value="1"/>
</dbReference>
<keyword evidence="4 9" id="KW-0812">Transmembrane</keyword>
<evidence type="ECO:0000256" key="2">
    <source>
        <dbReference type="ARBA" id="ARBA00022475"/>
    </source>
</evidence>
<dbReference type="InterPro" id="IPR029151">
    <property type="entry name" value="Sensor-like_sf"/>
</dbReference>
<keyword evidence="12" id="KW-1185">Reference proteome</keyword>
<dbReference type="SMART" id="SM00283">
    <property type="entry name" value="MA"/>
    <property type="match status" value="1"/>
</dbReference>
<dbReference type="SUPFAM" id="SSF58104">
    <property type="entry name" value="Methyl-accepting chemotaxis protein (MCP) signaling domain"/>
    <property type="match status" value="1"/>
</dbReference>
<feature type="transmembrane region" description="Helical" evidence="9">
    <location>
        <begin position="286"/>
        <end position="305"/>
    </location>
</feature>
<proteinExistence type="predicted"/>
<keyword evidence="2" id="KW-1003">Cell membrane</keyword>
<comment type="subcellular location">
    <subcellularLocation>
        <location evidence="1">Cell membrane</location>
        <topology evidence="1">Multi-pass membrane protein</topology>
    </subcellularLocation>
</comment>
<accession>A0ABU9VTU5</accession>
<dbReference type="CDD" id="cd12914">
    <property type="entry name" value="PDC1_DGC_like"/>
    <property type="match status" value="1"/>
</dbReference>
<evidence type="ECO:0000259" key="10">
    <source>
        <dbReference type="PROSITE" id="PS50111"/>
    </source>
</evidence>
<dbReference type="CDD" id="cd12912">
    <property type="entry name" value="PDC2_MCP_like"/>
    <property type="match status" value="1"/>
</dbReference>
<dbReference type="SUPFAM" id="SSF103190">
    <property type="entry name" value="Sensory domain-like"/>
    <property type="match status" value="1"/>
</dbReference>
<keyword evidence="7 8" id="KW-0807">Transducer</keyword>
<keyword evidence="3" id="KW-0145">Chemotaxis</keyword>
<gene>
    <name evidence="11" type="ORF">AAIG11_08920</name>
</gene>
<keyword evidence="5 9" id="KW-1133">Transmembrane helix</keyword>
<protein>
    <submittedName>
        <fullName evidence="11">Methyl-accepting chemotaxis protein</fullName>
    </submittedName>
</protein>
<dbReference type="PANTHER" id="PTHR32089">
    <property type="entry name" value="METHYL-ACCEPTING CHEMOTAXIS PROTEIN MCPB"/>
    <property type="match status" value="1"/>
</dbReference>
<dbReference type="InterPro" id="IPR033479">
    <property type="entry name" value="dCache_1"/>
</dbReference>
<evidence type="ECO:0000256" key="8">
    <source>
        <dbReference type="PROSITE-ProRule" id="PRU00284"/>
    </source>
</evidence>
<dbReference type="Proteomes" id="UP001407405">
    <property type="component" value="Unassembled WGS sequence"/>
</dbReference>
<evidence type="ECO:0000256" key="7">
    <source>
        <dbReference type="ARBA" id="ARBA00023224"/>
    </source>
</evidence>
<sequence>MKSIKSRLVLSFAAIILVILSSIGFMTIRITSYTVMENSYGDLMNTARQEARLIEAIRDGELQYIAGLAQNSIITDETVSEAERVAFLKGEAQRAGYLSFALADRQGNSISLDGSGDTATISDRDYFQGALQGTPTASDLLISRVTNSPIVIFAAPIHQNGQQIGVFYGRKDAMFMSELATDISFGETGYGYMVNDQGTIVAHENLEFVLGQVNVIEGAKEDPGMQDLAGLIESQVLRRVPGNGTYTLEGESRIVGFAPVEGSPWNVIVGVETDEILAEVNALRNIFVIVVLAALLIGIAVVYVVSNNIAKPILAVTSTIQKQEQLDFRLDETSPAMRYMDRADEIGTITRAIKAMEDNVRSFVVKTAGAAEQVAASSEELSATSAQSATASDEVAKTIEEIARGASEQAKDTEISAENVDEMGRMLNQNQQLMLELNQAVGEIEKNKEEGFIILKDLVAKTAQSNEANETVADIINSNHHNAERIEQASTMIQSISDQTNLLALNAAIEAARAGEAGRGFAVVADEIRKLAEQSKSFNDEIKMVIDELRNKSTNAVGTMQQVKEIVASQTKSVHETELRFNTIAASIDTSQQVMTQLNETTEKMSSSLAKLVQLMQNLSAIAEENAAGTEEASASVEEQSASMAEIANASDGLTQIAEELQEIISKFQV</sequence>
<dbReference type="Gene3D" id="3.30.450.20">
    <property type="entry name" value="PAS domain"/>
    <property type="match status" value="1"/>
</dbReference>
<evidence type="ECO:0000313" key="11">
    <source>
        <dbReference type="EMBL" id="MEN1760593.1"/>
    </source>
</evidence>
<evidence type="ECO:0000256" key="6">
    <source>
        <dbReference type="ARBA" id="ARBA00023136"/>
    </source>
</evidence>